<comment type="caution">
    <text evidence="5">The sequence shown here is derived from an EMBL/GenBank/DDBJ whole genome shotgun (WGS) entry which is preliminary data.</text>
</comment>
<feature type="compositionally biased region" description="Basic and acidic residues" evidence="3">
    <location>
        <begin position="427"/>
        <end position="441"/>
    </location>
</feature>
<organism evidence="5 6">
    <name type="scientific">Mythimna separata</name>
    <name type="common">Oriental armyworm</name>
    <name type="synonym">Pseudaletia separata</name>
    <dbReference type="NCBI Taxonomy" id="271217"/>
    <lineage>
        <taxon>Eukaryota</taxon>
        <taxon>Metazoa</taxon>
        <taxon>Ecdysozoa</taxon>
        <taxon>Arthropoda</taxon>
        <taxon>Hexapoda</taxon>
        <taxon>Insecta</taxon>
        <taxon>Pterygota</taxon>
        <taxon>Neoptera</taxon>
        <taxon>Endopterygota</taxon>
        <taxon>Lepidoptera</taxon>
        <taxon>Glossata</taxon>
        <taxon>Ditrysia</taxon>
        <taxon>Noctuoidea</taxon>
        <taxon>Noctuidae</taxon>
        <taxon>Noctuinae</taxon>
        <taxon>Hadenini</taxon>
        <taxon>Mythimna</taxon>
    </lineage>
</organism>
<feature type="domain" description="Bromo" evidence="4">
    <location>
        <begin position="697"/>
        <end position="767"/>
    </location>
</feature>
<dbReference type="PANTHER" id="PTHR15398:SF4">
    <property type="entry name" value="BROMODOMAIN-CONTAINING PROTEIN 8 ISOFORM X1"/>
    <property type="match status" value="1"/>
</dbReference>
<dbReference type="InterPro" id="IPR001487">
    <property type="entry name" value="Bromodomain"/>
</dbReference>
<dbReference type="GO" id="GO:0035267">
    <property type="term" value="C:NuA4 histone acetyltransferase complex"/>
    <property type="evidence" value="ECO:0007669"/>
    <property type="project" value="TreeGrafter"/>
</dbReference>
<feature type="compositionally biased region" description="Basic and acidic residues" evidence="3">
    <location>
        <begin position="632"/>
        <end position="642"/>
    </location>
</feature>
<proteinExistence type="predicted"/>
<dbReference type="InterPro" id="IPR037966">
    <property type="entry name" value="Brd8_Bromo_dom"/>
</dbReference>
<sequence>MSSIQERLQQKRVPLDTWNVREQLCLASAVVRSGDQNWMSVSRALKTIGEPNRPPDWYSQKSCAAQYGALLEHVETPKRKKRSSEGAVETPQESILKRLTQERIGEIQKTLVEMNQQYDQLKNEITEVRNPATSEERLREVWTAIEARNRAREREAARRAAWLKERDERRARADRAWKPMLSNPGQTPPQTVSTPAPPASPLLTSLLKSSPVVTTPQHISHPANCVETVSPSVTAPTLSMLLEKSASGTSQHESKHAAIEHIKSQLVQIEQQLKANTPPVLSTSAQPPTAQTPSLDIDDIEIKAEDVYAFRDIDIHIPPVTTMHKQPNRSSEKPVGQPPSKEDADVTSVTVPEDPPVIVDEQVIKVEPEQINVEPFEEEVIEDDIATEPEHPPVQAARIHKEPTPEMEVKIAFPEVKFPTTEIKVIQPEDQKIKEETKEPETPIEQPTIEEEVVEETPQVVEEENIIQEEPIQEEIKDEPPPSEEPQLTEEVVQTEPVLEVLPESIPLPPEPAASPEPEPVPETVVEEEPQTEPEEEIPLPSLPEPVHTDTIEQELEMMEKGPELPRERVDEQKIVEDVKKEEESEDSIPLKEMIREESLPVAQEAEVKEEREKTDVEDTHTETDDDTPMELSREEEKDGKKKRDYSRKKIKSDSRTCSGSESAAEASAPESPSANDAERQHRLWKKSVMLVYSRLCAHKYASLFLRPISDDEAPGYSQVVKRPMDLTSIRKNIDSGVIRTTAQFQRDILLMLSNALMYNSSEHSVYTMAKEMHSEALGQLGMLLAAQAHAGLVDSTPTRRKRRREHSPKPQQAHKRHH</sequence>
<evidence type="ECO:0000313" key="5">
    <source>
        <dbReference type="EMBL" id="KAJ8706497.1"/>
    </source>
</evidence>
<evidence type="ECO:0000313" key="6">
    <source>
        <dbReference type="Proteomes" id="UP001231518"/>
    </source>
</evidence>
<feature type="region of interest" description="Disordered" evidence="3">
    <location>
        <begin position="167"/>
        <end position="197"/>
    </location>
</feature>
<feature type="compositionally biased region" description="Low complexity" evidence="3">
    <location>
        <begin position="496"/>
        <end position="505"/>
    </location>
</feature>
<feature type="compositionally biased region" description="Low complexity" evidence="3">
    <location>
        <begin position="661"/>
        <end position="675"/>
    </location>
</feature>
<feature type="compositionally biased region" description="Acidic residues" evidence="3">
    <location>
        <begin position="448"/>
        <end position="473"/>
    </location>
</feature>
<dbReference type="InterPro" id="IPR036427">
    <property type="entry name" value="Bromodomain-like_sf"/>
</dbReference>
<feature type="region of interest" description="Disordered" evidence="3">
    <location>
        <begin position="319"/>
        <end position="349"/>
    </location>
</feature>
<feature type="compositionally biased region" description="Basic and acidic residues" evidence="3">
    <location>
        <begin position="558"/>
        <end position="599"/>
    </location>
</feature>
<evidence type="ECO:0000259" key="4">
    <source>
        <dbReference type="PROSITE" id="PS50014"/>
    </source>
</evidence>
<dbReference type="PANTHER" id="PTHR15398">
    <property type="entry name" value="BROMODOMAIN-CONTAINING PROTEIN 8"/>
    <property type="match status" value="1"/>
</dbReference>
<name>A0AAD7Y8F9_MYTSE</name>
<dbReference type="AlphaFoldDB" id="A0AAD7Y8F9"/>
<reference evidence="5" key="1">
    <citation type="submission" date="2023-03" db="EMBL/GenBank/DDBJ databases">
        <title>Chromosome-level genomes of two armyworms, Mythimna separata and Mythimna loreyi, provide insights into the biosynthesis and reception of sex pheromones.</title>
        <authorList>
            <person name="Zhao H."/>
        </authorList>
    </citation>
    <scope>NUCLEOTIDE SEQUENCE</scope>
    <source>
        <strain evidence="5">BeijingLab</strain>
        <tissue evidence="5">Pupa</tissue>
    </source>
</reference>
<keyword evidence="1 2" id="KW-0103">Bromodomain</keyword>
<gene>
    <name evidence="5" type="ORF">PYW07_012575</name>
</gene>
<protein>
    <recommendedName>
        <fullName evidence="4">Bromo domain-containing protein</fullName>
    </recommendedName>
</protein>
<dbReference type="SMART" id="SM00297">
    <property type="entry name" value="BROMO"/>
    <property type="match status" value="1"/>
</dbReference>
<feature type="compositionally biased region" description="Basic and acidic residues" evidence="3">
    <location>
        <begin position="167"/>
        <end position="177"/>
    </location>
</feature>
<dbReference type="PROSITE" id="PS50014">
    <property type="entry name" value="BROMODOMAIN_2"/>
    <property type="match status" value="1"/>
</dbReference>
<dbReference type="Gene3D" id="1.20.920.10">
    <property type="entry name" value="Bromodomain-like"/>
    <property type="match status" value="1"/>
</dbReference>
<dbReference type="SUPFAM" id="SSF47370">
    <property type="entry name" value="Bromodomain"/>
    <property type="match status" value="1"/>
</dbReference>
<feature type="region of interest" description="Disordered" evidence="3">
    <location>
        <begin position="422"/>
        <end position="679"/>
    </location>
</feature>
<feature type="compositionally biased region" description="Pro residues" evidence="3">
    <location>
        <begin position="506"/>
        <end position="521"/>
    </location>
</feature>
<dbReference type="PRINTS" id="PR00503">
    <property type="entry name" value="BROMODOMAIN"/>
</dbReference>
<feature type="compositionally biased region" description="Basic residues" evidence="3">
    <location>
        <begin position="799"/>
        <end position="819"/>
    </location>
</feature>
<dbReference type="EMBL" id="JARGEI010000028">
    <property type="protein sequence ID" value="KAJ8706497.1"/>
    <property type="molecule type" value="Genomic_DNA"/>
</dbReference>
<evidence type="ECO:0000256" key="2">
    <source>
        <dbReference type="PROSITE-ProRule" id="PRU00035"/>
    </source>
</evidence>
<dbReference type="Pfam" id="PF00439">
    <property type="entry name" value="Bromodomain"/>
    <property type="match status" value="1"/>
</dbReference>
<keyword evidence="6" id="KW-1185">Reference proteome</keyword>
<accession>A0AAD7Y8F9</accession>
<feature type="compositionally biased region" description="Basic and acidic residues" evidence="3">
    <location>
        <begin position="606"/>
        <end position="623"/>
    </location>
</feature>
<feature type="compositionally biased region" description="Acidic residues" evidence="3">
    <location>
        <begin position="525"/>
        <end position="538"/>
    </location>
</feature>
<dbReference type="Proteomes" id="UP001231518">
    <property type="component" value="Chromosome 30"/>
</dbReference>
<feature type="region of interest" description="Disordered" evidence="3">
    <location>
        <begin position="794"/>
        <end position="819"/>
    </location>
</feature>
<dbReference type="CDD" id="cd05507">
    <property type="entry name" value="Bromo_brd8_like"/>
    <property type="match status" value="1"/>
</dbReference>
<evidence type="ECO:0000256" key="3">
    <source>
        <dbReference type="SAM" id="MobiDB-lite"/>
    </source>
</evidence>
<evidence type="ECO:0000256" key="1">
    <source>
        <dbReference type="ARBA" id="ARBA00023117"/>
    </source>
</evidence>